<keyword evidence="7" id="KW-0503">Monooxygenase</keyword>
<evidence type="ECO:0000256" key="7">
    <source>
        <dbReference type="RuleBase" id="RU000461"/>
    </source>
</evidence>
<keyword evidence="5 6" id="KW-0408">Iron</keyword>
<comment type="similarity">
    <text evidence="2 7">Belongs to the cytochrome P450 family.</text>
</comment>
<dbReference type="InterPro" id="IPR002403">
    <property type="entry name" value="Cyt_P450_E_grp-IV"/>
</dbReference>
<feature type="binding site" description="axial binding residue" evidence="6">
    <location>
        <position position="535"/>
    </location>
    <ligand>
        <name>heme</name>
        <dbReference type="ChEBI" id="CHEBI:30413"/>
    </ligand>
    <ligandPart>
        <name>Fe</name>
        <dbReference type="ChEBI" id="CHEBI:18248"/>
    </ligandPart>
</feature>
<keyword evidence="6 7" id="KW-0349">Heme</keyword>
<dbReference type="EMBL" id="HG529494">
    <property type="protein sequence ID" value="CDI51145.1"/>
    <property type="molecule type" value="Genomic_DNA"/>
</dbReference>
<dbReference type="Pfam" id="PF00067">
    <property type="entry name" value="p450"/>
    <property type="match status" value="1"/>
</dbReference>
<dbReference type="GO" id="GO:0016705">
    <property type="term" value="F:oxidoreductase activity, acting on paired donors, with incorporation or reduction of molecular oxygen"/>
    <property type="evidence" value="ECO:0007669"/>
    <property type="project" value="InterPro"/>
</dbReference>
<dbReference type="GO" id="GO:0020037">
    <property type="term" value="F:heme binding"/>
    <property type="evidence" value="ECO:0007669"/>
    <property type="project" value="InterPro"/>
</dbReference>
<dbReference type="PROSITE" id="PS00086">
    <property type="entry name" value="CYTOCHROME_P450"/>
    <property type="match status" value="1"/>
</dbReference>
<evidence type="ECO:0000256" key="3">
    <source>
        <dbReference type="ARBA" id="ARBA00022723"/>
    </source>
</evidence>
<dbReference type="Gene3D" id="1.10.630.10">
    <property type="entry name" value="Cytochrome P450"/>
    <property type="match status" value="1"/>
</dbReference>
<evidence type="ECO:0000256" key="8">
    <source>
        <dbReference type="SAM" id="Phobius"/>
    </source>
</evidence>
<keyword evidence="4 7" id="KW-0560">Oxidoreductase</keyword>
<keyword evidence="8" id="KW-0812">Transmembrane</keyword>
<evidence type="ECO:0000256" key="2">
    <source>
        <dbReference type="ARBA" id="ARBA00010617"/>
    </source>
</evidence>
<name>A0A077QPW5_9BASI</name>
<dbReference type="InterPro" id="IPR036396">
    <property type="entry name" value="Cyt_P450_sf"/>
</dbReference>
<feature type="transmembrane region" description="Helical" evidence="8">
    <location>
        <begin position="16"/>
        <end position="35"/>
    </location>
</feature>
<evidence type="ECO:0000313" key="9">
    <source>
        <dbReference type="EMBL" id="CDI51145.1"/>
    </source>
</evidence>
<evidence type="ECO:0000256" key="1">
    <source>
        <dbReference type="ARBA" id="ARBA00001971"/>
    </source>
</evidence>
<dbReference type="AlphaFoldDB" id="A0A077QPW5"/>
<reference evidence="9" key="1">
    <citation type="journal article" date="2014" name="Genome Biol. Evol.">
        <title>Gene Loss Rather Than Gene Gain Is Associated with a Host Jump from Monocots to Dicots in the Smut Fungus Melanopsichium pennsylvanicum.</title>
        <authorList>
            <person name="Sharma R."/>
            <person name="Mishra B."/>
            <person name="Runge F."/>
            <person name="Thines M."/>
        </authorList>
    </citation>
    <scope>NUCLEOTIDE SEQUENCE</scope>
    <source>
        <strain evidence="9">4</strain>
    </source>
</reference>
<dbReference type="InterPro" id="IPR050121">
    <property type="entry name" value="Cytochrome_P450_monoxygenase"/>
</dbReference>
<feature type="transmembrane region" description="Helical" evidence="8">
    <location>
        <begin position="265"/>
        <end position="284"/>
    </location>
</feature>
<evidence type="ECO:0000256" key="5">
    <source>
        <dbReference type="ARBA" id="ARBA00023004"/>
    </source>
</evidence>
<protein>
    <submittedName>
        <fullName evidence="9">Related to Cytochrome P450 4F8</fullName>
    </submittedName>
</protein>
<dbReference type="PRINTS" id="PR00385">
    <property type="entry name" value="P450"/>
</dbReference>
<dbReference type="GO" id="GO:0004497">
    <property type="term" value="F:monooxygenase activity"/>
    <property type="evidence" value="ECO:0007669"/>
    <property type="project" value="UniProtKB-KW"/>
</dbReference>
<dbReference type="PANTHER" id="PTHR24305">
    <property type="entry name" value="CYTOCHROME P450"/>
    <property type="match status" value="1"/>
</dbReference>
<dbReference type="PANTHER" id="PTHR24305:SF166">
    <property type="entry name" value="CYTOCHROME P450 12A4, MITOCHONDRIAL-RELATED"/>
    <property type="match status" value="1"/>
</dbReference>
<keyword evidence="3 6" id="KW-0479">Metal-binding</keyword>
<sequence length="597" mass="66040">MSTSVSDHVLRWAHSHPVPTALFTLLLAAALYLSLKEATRGPSVWANLPGPKRSSYFLGYSRDAKKKFGVKDSKAEDREPIIGDGGVDITDTPGVATARLYDEHGSDHLVFPRPLGGELLITRDAATMNHVLNDSYNYVRSSAGTKATKIIIGDGIVAVFGDEHKKQRKMLAPAFSVDSLKGLMPIFMHATNQMMDKFEKDTSLELKWGKDVKDTVKWFGRVTLDIIGRAGFDYDFGAVEQGPNGLAVRSSFHAAMTSTMNMSPIDAVVGAVMFFVVPSLLYILPLTDNVRKLREMRSELIKVSQKIVQAKAKQIRKELEAGIGAKETFAGKKDILHLLMRANMSPDIREEDRLSDETLAGQIVTFIFAGHETTATTMSWCTYFLALNPQYQLTLRNNIQNALAALGKDGDAIEDLTWTDLNSDAMRPLDHAIQETLRLRPPVVTTFRYASKDDQLPVTTPLKTKDGRTLSSIPIAAGKEIAISVTGNNLDAKYFGAEPYLFKPDRWNELPELHAKSKLPSPYGSFVFNGGPKVCIGNKFAMTEMKTILIRVMAKYRIEPVEGLKYKSVEAVVQRPAVIGFEKEGSQLPLKFIVDPI</sequence>
<comment type="cofactor">
    <cofactor evidence="1 6">
        <name>heme</name>
        <dbReference type="ChEBI" id="CHEBI:30413"/>
    </cofactor>
</comment>
<evidence type="ECO:0000256" key="6">
    <source>
        <dbReference type="PIRSR" id="PIRSR602403-1"/>
    </source>
</evidence>
<dbReference type="InterPro" id="IPR001128">
    <property type="entry name" value="Cyt_P450"/>
</dbReference>
<dbReference type="SUPFAM" id="SSF48264">
    <property type="entry name" value="Cytochrome P450"/>
    <property type="match status" value="1"/>
</dbReference>
<dbReference type="GO" id="GO:0005506">
    <property type="term" value="F:iron ion binding"/>
    <property type="evidence" value="ECO:0007669"/>
    <property type="project" value="InterPro"/>
</dbReference>
<organism evidence="9">
    <name type="scientific">Melanopsichium pennsylvanicum 4</name>
    <dbReference type="NCBI Taxonomy" id="1398559"/>
    <lineage>
        <taxon>Eukaryota</taxon>
        <taxon>Fungi</taxon>
        <taxon>Dikarya</taxon>
        <taxon>Basidiomycota</taxon>
        <taxon>Ustilaginomycotina</taxon>
        <taxon>Ustilaginomycetes</taxon>
        <taxon>Ustilaginales</taxon>
        <taxon>Ustilaginaceae</taxon>
        <taxon>Melanopsichium</taxon>
    </lineage>
</organism>
<dbReference type="InterPro" id="IPR017972">
    <property type="entry name" value="Cyt_P450_CS"/>
</dbReference>
<keyword evidence="8" id="KW-0472">Membrane</keyword>
<proteinExistence type="inferred from homology"/>
<dbReference type="PRINTS" id="PR00465">
    <property type="entry name" value="EP450IV"/>
</dbReference>
<keyword evidence="8" id="KW-1133">Transmembrane helix</keyword>
<evidence type="ECO:0000256" key="4">
    <source>
        <dbReference type="ARBA" id="ARBA00023002"/>
    </source>
</evidence>
<accession>A0A077QPW5</accession>